<dbReference type="EMBL" id="JAGQFT010000003">
    <property type="protein sequence ID" value="MBR0561144.1"/>
    <property type="molecule type" value="Genomic_DNA"/>
</dbReference>
<dbReference type="EMBL" id="JAGQFT020000009">
    <property type="protein sequence ID" value="MBS7458137.1"/>
    <property type="molecule type" value="Genomic_DNA"/>
</dbReference>
<feature type="region of interest" description="Disordered" evidence="1">
    <location>
        <begin position="107"/>
        <end position="135"/>
    </location>
</feature>
<accession>A0A8J8AWZ6</accession>
<comment type="caution">
    <text evidence="2">The sequence shown here is derived from an EMBL/GenBank/DDBJ whole genome shotgun (WGS) entry which is preliminary data.</text>
</comment>
<keyword evidence="4" id="KW-1185">Reference proteome</keyword>
<protein>
    <submittedName>
        <fullName evidence="2">Uncharacterized protein</fullName>
    </submittedName>
</protein>
<organism evidence="2">
    <name type="scientific">Coralloluteibacterium stylophorae</name>
    <dbReference type="NCBI Taxonomy" id="1776034"/>
    <lineage>
        <taxon>Bacteria</taxon>
        <taxon>Pseudomonadati</taxon>
        <taxon>Pseudomonadota</taxon>
        <taxon>Gammaproteobacteria</taxon>
        <taxon>Lysobacterales</taxon>
        <taxon>Lysobacteraceae</taxon>
        <taxon>Coralloluteibacterium</taxon>
    </lineage>
</organism>
<reference evidence="2" key="2">
    <citation type="submission" date="2021-04" db="EMBL/GenBank/DDBJ databases">
        <authorList>
            <person name="Karlyshev A.V."/>
        </authorList>
    </citation>
    <scope>NUCLEOTIDE SEQUENCE</scope>
    <source>
        <strain evidence="2">LMG 29479</strain>
    </source>
</reference>
<dbReference type="RefSeq" id="WP_211925109.1">
    <property type="nucleotide sequence ID" value="NZ_JAGQFT020000009.1"/>
</dbReference>
<dbReference type="Proteomes" id="UP000675747">
    <property type="component" value="Unassembled WGS sequence"/>
</dbReference>
<reference evidence="3 4" key="1">
    <citation type="journal article" date="2021" name="Microbiol. Resour. Announc.">
        <title>Draft Genome Sequence of Coralloluteibacterium stylophorae LMG 29479T.</title>
        <authorList>
            <person name="Karlyshev A.V."/>
            <person name="Kudryashova E.B."/>
            <person name="Ariskina E.V."/>
            <person name="Conroy A.P."/>
            <person name="Abidueva E.Y."/>
        </authorList>
    </citation>
    <scope>NUCLEOTIDE SEQUENCE [LARGE SCALE GENOMIC DNA]</scope>
    <source>
        <strain evidence="3 4">LMG 29479</strain>
    </source>
</reference>
<evidence type="ECO:0000313" key="2">
    <source>
        <dbReference type="EMBL" id="MBR0561144.1"/>
    </source>
</evidence>
<sequence length="135" mass="13482">MATSRRHLPAARERLGLPGVGALLLLLAIVVQWSASGGGLALTRVGLPAGGSVSPVEELSEAAPLGKRGAAGIDGDPPDPDEAQVEIVETGSDDGFLGLAALAAPVPDAGSHLTPHPVPEPRHPPGSLLRPPIAA</sequence>
<gene>
    <name evidence="2" type="ORF">KB893_01215</name>
    <name evidence="3" type="ORF">KB893_013435</name>
</gene>
<evidence type="ECO:0000256" key="1">
    <source>
        <dbReference type="SAM" id="MobiDB-lite"/>
    </source>
</evidence>
<proteinExistence type="predicted"/>
<dbReference type="AlphaFoldDB" id="A0A8J8AWZ6"/>
<evidence type="ECO:0000313" key="4">
    <source>
        <dbReference type="Proteomes" id="UP000675747"/>
    </source>
</evidence>
<feature type="region of interest" description="Disordered" evidence="1">
    <location>
        <begin position="58"/>
        <end position="83"/>
    </location>
</feature>
<name>A0A8J8AWZ6_9GAMM</name>
<evidence type="ECO:0000313" key="3">
    <source>
        <dbReference type="EMBL" id="MBS7458137.1"/>
    </source>
</evidence>